<sequence length="120" mass="13389">MVLIWAERELTLRSDGTGSCLIVSGTPFSRFIRPAYIVLTEALQKYFSRLRNLRRYRGPKGLELCHEQKNPEGFKNLPAITFHLQNADLVAGLMDLINSTKGEYFCLAVSPSDVVTAIGA</sequence>
<reference evidence="4 5" key="1">
    <citation type="submission" date="2019-09" db="EMBL/GenBank/DDBJ databases">
        <title>A chromosome-level genome assembly of the Chinese tupelo Nyssa sinensis.</title>
        <authorList>
            <person name="Yang X."/>
            <person name="Kang M."/>
            <person name="Yang Y."/>
            <person name="Xiong H."/>
            <person name="Wang M."/>
            <person name="Zhang Z."/>
            <person name="Wang Z."/>
            <person name="Wu H."/>
            <person name="Ma T."/>
            <person name="Liu J."/>
            <person name="Xi Z."/>
        </authorList>
    </citation>
    <scope>NUCLEOTIDE SEQUENCE [LARGE SCALE GENOMIC DNA]</scope>
    <source>
        <strain evidence="4">J267</strain>
        <tissue evidence="4">Leaf</tissue>
    </source>
</reference>
<dbReference type="Proteomes" id="UP000325577">
    <property type="component" value="Linkage Group LG11"/>
</dbReference>
<dbReference type="GO" id="GO:0005576">
    <property type="term" value="C:extracellular region"/>
    <property type="evidence" value="ECO:0007669"/>
    <property type="project" value="TreeGrafter"/>
</dbReference>
<keyword evidence="1" id="KW-0645">Protease</keyword>
<evidence type="ECO:0000313" key="5">
    <source>
        <dbReference type="Proteomes" id="UP000325577"/>
    </source>
</evidence>
<dbReference type="InterPro" id="IPR021109">
    <property type="entry name" value="Peptidase_aspartic_dom_sf"/>
</dbReference>
<dbReference type="SUPFAM" id="SSF50630">
    <property type="entry name" value="Acid proteases"/>
    <property type="match status" value="1"/>
</dbReference>
<dbReference type="PANTHER" id="PTHR47967:SF123">
    <property type="entry name" value="ASPARTIC PROTEINASE NEPENTHESIN-1-LIKE"/>
    <property type="match status" value="1"/>
</dbReference>
<evidence type="ECO:0000313" key="4">
    <source>
        <dbReference type="EMBL" id="KAA8543152.1"/>
    </source>
</evidence>
<dbReference type="InterPro" id="IPR051708">
    <property type="entry name" value="Plant_Aspart_Prot_A1"/>
</dbReference>
<proteinExistence type="predicted"/>
<organism evidence="4 5">
    <name type="scientific">Nyssa sinensis</name>
    <dbReference type="NCBI Taxonomy" id="561372"/>
    <lineage>
        <taxon>Eukaryota</taxon>
        <taxon>Viridiplantae</taxon>
        <taxon>Streptophyta</taxon>
        <taxon>Embryophyta</taxon>
        <taxon>Tracheophyta</taxon>
        <taxon>Spermatophyta</taxon>
        <taxon>Magnoliopsida</taxon>
        <taxon>eudicotyledons</taxon>
        <taxon>Gunneridae</taxon>
        <taxon>Pentapetalae</taxon>
        <taxon>asterids</taxon>
        <taxon>Cornales</taxon>
        <taxon>Nyssaceae</taxon>
        <taxon>Nyssa</taxon>
    </lineage>
</organism>
<dbReference type="GO" id="GO:0006508">
    <property type="term" value="P:proteolysis"/>
    <property type="evidence" value="ECO:0007669"/>
    <property type="project" value="UniProtKB-KW"/>
</dbReference>
<accession>A0A5J5BN37</accession>
<keyword evidence="5" id="KW-1185">Reference proteome</keyword>
<dbReference type="AlphaFoldDB" id="A0A5J5BN37"/>
<dbReference type="EMBL" id="CM018034">
    <property type="protein sequence ID" value="KAA8543152.1"/>
    <property type="molecule type" value="Genomic_DNA"/>
</dbReference>
<dbReference type="OrthoDB" id="1072226at2759"/>
<dbReference type="Pfam" id="PF14541">
    <property type="entry name" value="TAXi_C"/>
    <property type="match status" value="1"/>
</dbReference>
<feature type="domain" description="Xylanase inhibitor C-terminal" evidence="3">
    <location>
        <begin position="10"/>
        <end position="112"/>
    </location>
</feature>
<dbReference type="GO" id="GO:0008233">
    <property type="term" value="F:peptidase activity"/>
    <property type="evidence" value="ECO:0007669"/>
    <property type="project" value="UniProtKB-KW"/>
</dbReference>
<evidence type="ECO:0000256" key="2">
    <source>
        <dbReference type="ARBA" id="ARBA00022801"/>
    </source>
</evidence>
<dbReference type="PANTHER" id="PTHR47967">
    <property type="entry name" value="OS07G0603500 PROTEIN-RELATED"/>
    <property type="match status" value="1"/>
</dbReference>
<dbReference type="Gene3D" id="2.40.70.10">
    <property type="entry name" value="Acid Proteases"/>
    <property type="match status" value="1"/>
</dbReference>
<gene>
    <name evidence="4" type="ORF">F0562_021353</name>
</gene>
<dbReference type="InterPro" id="IPR032799">
    <property type="entry name" value="TAXi_C"/>
</dbReference>
<keyword evidence="2" id="KW-0378">Hydrolase</keyword>
<protein>
    <recommendedName>
        <fullName evidence="3">Xylanase inhibitor C-terminal domain-containing protein</fullName>
    </recommendedName>
</protein>
<evidence type="ECO:0000256" key="1">
    <source>
        <dbReference type="ARBA" id="ARBA00022670"/>
    </source>
</evidence>
<evidence type="ECO:0000259" key="3">
    <source>
        <dbReference type="Pfam" id="PF14541"/>
    </source>
</evidence>
<name>A0A5J5BN37_9ASTE</name>